<dbReference type="InterPro" id="IPR036397">
    <property type="entry name" value="RNaseH_sf"/>
</dbReference>
<sequence>MLIIGVDPGSNCTGYGIIEKNGVRSKHVFSGVIRNPPSAQSKRLFRIHNKLDEVIREYSPSIMVVESLFLSNNSQSLMKLSQVRGVILLLGESHGMEIYEYSPMEIKKGLTGYGRAEKDQMVFMVQKILNLPTLKSADQADALAMALFHSHMCLPQRMAR</sequence>
<comment type="catalytic activity">
    <reaction evidence="12 13">
        <text>Endonucleolytic cleavage at a junction such as a reciprocal single-stranded crossover between two homologous DNA duplexes (Holliday junction).</text>
        <dbReference type="EC" id="3.1.21.10"/>
    </reaction>
</comment>
<keyword evidence="10 13" id="KW-0233">DNA recombination</keyword>
<keyword evidence="7 13" id="KW-0378">Hydrolase</keyword>
<dbReference type="CDD" id="cd16962">
    <property type="entry name" value="RuvC"/>
    <property type="match status" value="1"/>
</dbReference>
<dbReference type="PANTHER" id="PTHR30194">
    <property type="entry name" value="CROSSOVER JUNCTION ENDODEOXYRIBONUCLEASE RUVC"/>
    <property type="match status" value="1"/>
</dbReference>
<evidence type="ECO:0000256" key="5">
    <source>
        <dbReference type="ARBA" id="ARBA00022759"/>
    </source>
</evidence>
<evidence type="ECO:0000256" key="3">
    <source>
        <dbReference type="ARBA" id="ARBA00022722"/>
    </source>
</evidence>
<comment type="function">
    <text evidence="13">The RuvA-RuvB-RuvC complex processes Holliday junction (HJ) DNA during genetic recombination and DNA repair. Endonuclease that resolves HJ intermediates. Cleaves cruciform DNA by making single-stranded nicks across the HJ at symmetrical positions within the homologous arms, yielding a 5'-phosphate and a 3'-hydroxyl group; requires a central core of homology in the junction. The consensus cleavage sequence is 5'-(A/T)TT(C/G)-3'. Cleavage occurs on the 3'-side of the TT dinucleotide at the point of strand exchange. HJ branch migration catalyzed by RuvA-RuvB allows RuvC to scan DNA until it finds its consensus sequence, where it cleaves and resolves the cruciform DNA.</text>
</comment>
<name>A0A9D6V6F4_9BACT</name>
<gene>
    <name evidence="13 15" type="primary">ruvC</name>
    <name evidence="15" type="ORF">HY912_19780</name>
</gene>
<dbReference type="NCBIfam" id="TIGR00228">
    <property type="entry name" value="ruvC"/>
    <property type="match status" value="1"/>
</dbReference>
<keyword evidence="2 13" id="KW-0963">Cytoplasm</keyword>
<evidence type="ECO:0000256" key="11">
    <source>
        <dbReference type="ARBA" id="ARBA00023204"/>
    </source>
</evidence>
<keyword evidence="9 13" id="KW-0238">DNA-binding</keyword>
<dbReference type="InterPro" id="IPR002176">
    <property type="entry name" value="X-over_junc_endoDNase_RuvC"/>
</dbReference>
<comment type="similarity">
    <text evidence="1 13">Belongs to the RuvC family.</text>
</comment>
<dbReference type="GO" id="GO:0005737">
    <property type="term" value="C:cytoplasm"/>
    <property type="evidence" value="ECO:0007669"/>
    <property type="project" value="UniProtKB-SubCell"/>
</dbReference>
<reference evidence="15" key="1">
    <citation type="submission" date="2020-07" db="EMBL/GenBank/DDBJ databases">
        <title>Huge and variable diversity of episymbiotic CPR bacteria and DPANN archaea in groundwater ecosystems.</title>
        <authorList>
            <person name="He C.Y."/>
            <person name="Keren R."/>
            <person name="Whittaker M."/>
            <person name="Farag I.F."/>
            <person name="Doudna J."/>
            <person name="Cate J.H.D."/>
            <person name="Banfield J.F."/>
        </authorList>
    </citation>
    <scope>NUCLEOTIDE SEQUENCE</scope>
    <source>
        <strain evidence="15">NC_groundwater_1664_Pr3_B-0.1um_52_9</strain>
    </source>
</reference>
<dbReference type="EMBL" id="JACRDE010000516">
    <property type="protein sequence ID" value="MBI5251739.1"/>
    <property type="molecule type" value="Genomic_DNA"/>
</dbReference>
<comment type="caution">
    <text evidence="15">The sequence shown here is derived from an EMBL/GenBank/DDBJ whole genome shotgun (WGS) entry which is preliminary data.</text>
</comment>
<evidence type="ECO:0000256" key="4">
    <source>
        <dbReference type="ARBA" id="ARBA00022723"/>
    </source>
</evidence>
<dbReference type="GO" id="GO:0008821">
    <property type="term" value="F:crossover junction DNA endonuclease activity"/>
    <property type="evidence" value="ECO:0007669"/>
    <property type="project" value="UniProtKB-UniRule"/>
</dbReference>
<evidence type="ECO:0000256" key="13">
    <source>
        <dbReference type="HAMAP-Rule" id="MF_00034"/>
    </source>
</evidence>
<dbReference type="Gene3D" id="3.30.420.10">
    <property type="entry name" value="Ribonuclease H-like superfamily/Ribonuclease H"/>
    <property type="match status" value="1"/>
</dbReference>
<dbReference type="GO" id="GO:0048476">
    <property type="term" value="C:Holliday junction resolvase complex"/>
    <property type="evidence" value="ECO:0007669"/>
    <property type="project" value="UniProtKB-UniRule"/>
</dbReference>
<feature type="binding site" evidence="13">
    <location>
        <position position="7"/>
    </location>
    <ligand>
        <name>Mg(2+)</name>
        <dbReference type="ChEBI" id="CHEBI:18420"/>
        <label>1</label>
    </ligand>
</feature>
<dbReference type="PANTHER" id="PTHR30194:SF3">
    <property type="entry name" value="CROSSOVER JUNCTION ENDODEOXYRIBONUCLEASE RUVC"/>
    <property type="match status" value="1"/>
</dbReference>
<dbReference type="PROSITE" id="PS01321">
    <property type="entry name" value="RUVC"/>
    <property type="match status" value="1"/>
</dbReference>
<dbReference type="InterPro" id="IPR012337">
    <property type="entry name" value="RNaseH-like_sf"/>
</dbReference>
<keyword evidence="11 13" id="KW-0234">DNA repair</keyword>
<evidence type="ECO:0000313" key="16">
    <source>
        <dbReference type="Proteomes" id="UP000807825"/>
    </source>
</evidence>
<evidence type="ECO:0000256" key="7">
    <source>
        <dbReference type="ARBA" id="ARBA00022801"/>
    </source>
</evidence>
<dbReference type="PRINTS" id="PR00696">
    <property type="entry name" value="RSOLVASERUVC"/>
</dbReference>
<dbReference type="EC" id="3.1.21.10" evidence="13 14"/>
<evidence type="ECO:0000256" key="2">
    <source>
        <dbReference type="ARBA" id="ARBA00022490"/>
    </source>
</evidence>
<keyword evidence="4 13" id="KW-0479">Metal-binding</keyword>
<comment type="subcellular location">
    <subcellularLocation>
        <location evidence="13">Cytoplasm</location>
    </subcellularLocation>
</comment>
<protein>
    <recommendedName>
        <fullName evidence="13 14">Crossover junction endodeoxyribonuclease RuvC</fullName>
        <ecNumber evidence="13 14">3.1.21.10</ecNumber>
    </recommendedName>
    <alternativeName>
        <fullName evidence="13">Holliday junction nuclease RuvC</fullName>
    </alternativeName>
    <alternativeName>
        <fullName evidence="13">Holliday junction resolvase RuvC</fullName>
    </alternativeName>
</protein>
<feature type="active site" evidence="13">
    <location>
        <position position="138"/>
    </location>
</feature>
<accession>A0A9D6V6F4</accession>
<evidence type="ECO:0000256" key="12">
    <source>
        <dbReference type="ARBA" id="ARBA00029354"/>
    </source>
</evidence>
<dbReference type="FunFam" id="3.30.420.10:FF:000002">
    <property type="entry name" value="Crossover junction endodeoxyribonuclease RuvC"/>
    <property type="match status" value="1"/>
</dbReference>
<feature type="active site" evidence="13">
    <location>
        <position position="66"/>
    </location>
</feature>
<comment type="subunit">
    <text evidence="13">Homodimer which binds Holliday junction (HJ) DNA. The HJ becomes 2-fold symmetrical on binding to RuvC with unstacked arms; it has a different conformation from HJ DNA in complex with RuvA. In the full resolvosome a probable DNA-RuvA(4)-RuvB(12)-RuvC(2) complex forms which resolves the HJ.</text>
</comment>
<keyword evidence="6 13" id="KW-0227">DNA damage</keyword>
<proteinExistence type="inferred from homology"/>
<dbReference type="GO" id="GO:0006281">
    <property type="term" value="P:DNA repair"/>
    <property type="evidence" value="ECO:0007669"/>
    <property type="project" value="UniProtKB-UniRule"/>
</dbReference>
<evidence type="ECO:0000256" key="1">
    <source>
        <dbReference type="ARBA" id="ARBA00009518"/>
    </source>
</evidence>
<feature type="binding site" evidence="13">
    <location>
        <position position="138"/>
    </location>
    <ligand>
        <name>Mg(2+)</name>
        <dbReference type="ChEBI" id="CHEBI:18420"/>
        <label>1</label>
    </ligand>
</feature>
<comment type="cofactor">
    <cofactor evidence="13">
        <name>Mg(2+)</name>
        <dbReference type="ChEBI" id="CHEBI:18420"/>
    </cofactor>
    <text evidence="13">Binds 2 Mg(2+) ion per subunit.</text>
</comment>
<keyword evidence="3 13" id="KW-0540">Nuclease</keyword>
<evidence type="ECO:0000313" key="15">
    <source>
        <dbReference type="EMBL" id="MBI5251739.1"/>
    </source>
</evidence>
<evidence type="ECO:0000256" key="9">
    <source>
        <dbReference type="ARBA" id="ARBA00023125"/>
    </source>
</evidence>
<dbReference type="HAMAP" id="MF_00034">
    <property type="entry name" value="RuvC"/>
    <property type="match status" value="1"/>
</dbReference>
<keyword evidence="5 13" id="KW-0255">Endonuclease</keyword>
<organism evidence="15 16">
    <name type="scientific">Desulfomonile tiedjei</name>
    <dbReference type="NCBI Taxonomy" id="2358"/>
    <lineage>
        <taxon>Bacteria</taxon>
        <taxon>Pseudomonadati</taxon>
        <taxon>Thermodesulfobacteriota</taxon>
        <taxon>Desulfomonilia</taxon>
        <taxon>Desulfomonilales</taxon>
        <taxon>Desulfomonilaceae</taxon>
        <taxon>Desulfomonile</taxon>
    </lineage>
</organism>
<feature type="binding site" evidence="13">
    <location>
        <position position="66"/>
    </location>
    <ligand>
        <name>Mg(2+)</name>
        <dbReference type="ChEBI" id="CHEBI:18420"/>
        <label>2</label>
    </ligand>
</feature>
<evidence type="ECO:0000256" key="14">
    <source>
        <dbReference type="NCBIfam" id="TIGR00228"/>
    </source>
</evidence>
<dbReference type="Proteomes" id="UP000807825">
    <property type="component" value="Unassembled WGS sequence"/>
</dbReference>
<dbReference type="InterPro" id="IPR020563">
    <property type="entry name" value="X-over_junc_endoDNase_Mg_BS"/>
</dbReference>
<evidence type="ECO:0000256" key="10">
    <source>
        <dbReference type="ARBA" id="ARBA00023172"/>
    </source>
</evidence>
<dbReference type="SUPFAM" id="SSF53098">
    <property type="entry name" value="Ribonuclease H-like"/>
    <property type="match status" value="1"/>
</dbReference>
<keyword evidence="8 13" id="KW-0460">Magnesium</keyword>
<evidence type="ECO:0000256" key="8">
    <source>
        <dbReference type="ARBA" id="ARBA00022842"/>
    </source>
</evidence>
<dbReference type="AlphaFoldDB" id="A0A9D6V6F4"/>
<feature type="active site" evidence="13">
    <location>
        <position position="7"/>
    </location>
</feature>
<dbReference type="GO" id="GO:0000287">
    <property type="term" value="F:magnesium ion binding"/>
    <property type="evidence" value="ECO:0007669"/>
    <property type="project" value="UniProtKB-UniRule"/>
</dbReference>
<evidence type="ECO:0000256" key="6">
    <source>
        <dbReference type="ARBA" id="ARBA00022763"/>
    </source>
</evidence>
<dbReference type="Pfam" id="PF02075">
    <property type="entry name" value="RuvC"/>
    <property type="match status" value="1"/>
</dbReference>
<dbReference type="GO" id="GO:0006310">
    <property type="term" value="P:DNA recombination"/>
    <property type="evidence" value="ECO:0007669"/>
    <property type="project" value="UniProtKB-UniRule"/>
</dbReference>
<dbReference type="GO" id="GO:0003677">
    <property type="term" value="F:DNA binding"/>
    <property type="evidence" value="ECO:0007669"/>
    <property type="project" value="UniProtKB-KW"/>
</dbReference>